<accession>A0A8H3R632</accession>
<dbReference type="EMBL" id="BLAL01000298">
    <property type="protein sequence ID" value="GET01300.1"/>
    <property type="molecule type" value="Genomic_DNA"/>
</dbReference>
<name>A0A8H3R632_9GLOM</name>
<protein>
    <recommendedName>
        <fullName evidence="3">RNase H type-1 domain-containing protein</fullName>
    </recommendedName>
</protein>
<dbReference type="Proteomes" id="UP000615446">
    <property type="component" value="Unassembled WGS sequence"/>
</dbReference>
<reference evidence="1" key="1">
    <citation type="submission" date="2019-10" db="EMBL/GenBank/DDBJ databases">
        <title>Conservation and host-specific expression of non-tandemly repeated heterogenous ribosome RNA gene in arbuscular mycorrhizal fungi.</title>
        <authorList>
            <person name="Maeda T."/>
            <person name="Kobayashi Y."/>
            <person name="Nakagawa T."/>
            <person name="Ezawa T."/>
            <person name="Yamaguchi K."/>
            <person name="Bino T."/>
            <person name="Nishimoto Y."/>
            <person name="Shigenobu S."/>
            <person name="Kawaguchi M."/>
        </authorList>
    </citation>
    <scope>NUCLEOTIDE SEQUENCE</scope>
    <source>
        <strain evidence="1">HR1</strain>
    </source>
</reference>
<evidence type="ECO:0000313" key="1">
    <source>
        <dbReference type="EMBL" id="GET01300.1"/>
    </source>
</evidence>
<proteinExistence type="predicted"/>
<evidence type="ECO:0008006" key="3">
    <source>
        <dbReference type="Google" id="ProtNLM"/>
    </source>
</evidence>
<dbReference type="OrthoDB" id="10505081at2759"/>
<evidence type="ECO:0000313" key="2">
    <source>
        <dbReference type="Proteomes" id="UP000615446"/>
    </source>
</evidence>
<comment type="caution">
    <text evidence="1">The sequence shown here is derived from an EMBL/GenBank/DDBJ whole genome shotgun (WGS) entry which is preliminary data.</text>
</comment>
<organism evidence="1 2">
    <name type="scientific">Rhizophagus clarus</name>
    <dbReference type="NCBI Taxonomy" id="94130"/>
    <lineage>
        <taxon>Eukaryota</taxon>
        <taxon>Fungi</taxon>
        <taxon>Fungi incertae sedis</taxon>
        <taxon>Mucoromycota</taxon>
        <taxon>Glomeromycotina</taxon>
        <taxon>Glomeromycetes</taxon>
        <taxon>Glomerales</taxon>
        <taxon>Glomeraceae</taxon>
        <taxon>Rhizophagus</taxon>
    </lineage>
</organism>
<dbReference type="AlphaFoldDB" id="A0A8H3R632"/>
<sequence>MIENRIKYNITNSQEAFVGSMLDFFYLILLHNQFINIQDTVKGQLSLTIYTDGSFKRHSDTSIRMGIQRLKLQYSILWILFIKLIRFKDLIITLQKVKAHDSNNHSNFVDKLAKEACSKECLVINPKLFAHNGIICWNYKPIERSITLMVKDIKET</sequence>
<gene>
    <name evidence="1" type="ORF">RCL2_002771900</name>
</gene>